<reference evidence="1 2" key="1">
    <citation type="submission" date="2020-08" db="EMBL/GenBank/DDBJ databases">
        <title>Genome sequencing of Purple Non-Sulfur Bacteria from various extreme environments.</title>
        <authorList>
            <person name="Mayer M."/>
        </authorList>
    </citation>
    <scope>NUCLEOTIDE SEQUENCE [LARGE SCALE GENOMIC DNA]</scope>
    <source>
        <strain evidence="1 2">2761</strain>
    </source>
</reference>
<accession>A0A840G830</accession>
<evidence type="ECO:0000313" key="2">
    <source>
        <dbReference type="Proteomes" id="UP000587070"/>
    </source>
</evidence>
<proteinExistence type="predicted"/>
<dbReference type="AlphaFoldDB" id="A0A840G830"/>
<protein>
    <submittedName>
        <fullName evidence="1">Uncharacterized protein</fullName>
    </submittedName>
</protein>
<comment type="caution">
    <text evidence="1">The sequence shown here is derived from an EMBL/GenBank/DDBJ whole genome shotgun (WGS) entry which is preliminary data.</text>
</comment>
<sequence length="128" mass="15005">MTIKKIQGLPKDVLLKFSNLHIRFYKSAKFPGYFWCGLAIPKLKDDEGYVLELQFDPIHSDENDLDFSVYETPFQERSIDNITDHILCKFEERTEMGRRMILLNMSIKGTPFYGYVLLGSDLYNQKVL</sequence>
<dbReference type="Proteomes" id="UP000587070">
    <property type="component" value="Unassembled WGS sequence"/>
</dbReference>
<evidence type="ECO:0000313" key="1">
    <source>
        <dbReference type="EMBL" id="MBB4248026.1"/>
    </source>
</evidence>
<organism evidence="1 2">
    <name type="scientific">Rhodocyclus tenuis</name>
    <name type="common">Rhodospirillum tenue</name>
    <dbReference type="NCBI Taxonomy" id="1066"/>
    <lineage>
        <taxon>Bacteria</taxon>
        <taxon>Pseudomonadati</taxon>
        <taxon>Pseudomonadota</taxon>
        <taxon>Betaproteobacteria</taxon>
        <taxon>Rhodocyclales</taxon>
        <taxon>Rhodocyclaceae</taxon>
        <taxon>Rhodocyclus</taxon>
    </lineage>
</organism>
<gene>
    <name evidence="1" type="ORF">GGD90_002412</name>
</gene>
<name>A0A840G830_RHOTE</name>
<keyword evidence="2" id="KW-1185">Reference proteome</keyword>
<dbReference type="RefSeq" id="WP_153116845.1">
    <property type="nucleotide sequence ID" value="NZ_JACIGE010000008.1"/>
</dbReference>
<dbReference type="EMBL" id="JACIGE010000008">
    <property type="protein sequence ID" value="MBB4248026.1"/>
    <property type="molecule type" value="Genomic_DNA"/>
</dbReference>